<organism evidence="1 2">
    <name type="scientific">Myceligenerans crystallogenes</name>
    <dbReference type="NCBI Taxonomy" id="316335"/>
    <lineage>
        <taxon>Bacteria</taxon>
        <taxon>Bacillati</taxon>
        <taxon>Actinomycetota</taxon>
        <taxon>Actinomycetes</taxon>
        <taxon>Micrococcales</taxon>
        <taxon>Promicromonosporaceae</taxon>
        <taxon>Myceligenerans</taxon>
    </lineage>
</organism>
<evidence type="ECO:0000313" key="1">
    <source>
        <dbReference type="EMBL" id="GAA1861745.1"/>
    </source>
</evidence>
<protein>
    <recommendedName>
        <fullName evidence="3">TupA-like ATPgrasp</fullName>
    </recommendedName>
</protein>
<reference evidence="1 2" key="1">
    <citation type="journal article" date="2019" name="Int. J. Syst. Evol. Microbiol.">
        <title>The Global Catalogue of Microorganisms (GCM) 10K type strain sequencing project: providing services to taxonomists for standard genome sequencing and annotation.</title>
        <authorList>
            <consortium name="The Broad Institute Genomics Platform"/>
            <consortium name="The Broad Institute Genome Sequencing Center for Infectious Disease"/>
            <person name="Wu L."/>
            <person name="Ma J."/>
        </authorList>
    </citation>
    <scope>NUCLEOTIDE SEQUENCE [LARGE SCALE GENOMIC DNA]</scope>
    <source>
        <strain evidence="1 2">JCM 14326</strain>
    </source>
</reference>
<comment type="caution">
    <text evidence="1">The sequence shown here is derived from an EMBL/GenBank/DDBJ whole genome shotgun (WGS) entry which is preliminary data.</text>
</comment>
<keyword evidence="2" id="KW-1185">Reference proteome</keyword>
<proteinExistence type="predicted"/>
<evidence type="ECO:0008006" key="3">
    <source>
        <dbReference type="Google" id="ProtNLM"/>
    </source>
</evidence>
<dbReference type="InterPro" id="IPR029465">
    <property type="entry name" value="ATPgrasp_TupA"/>
</dbReference>
<dbReference type="RefSeq" id="WP_344102035.1">
    <property type="nucleotide sequence ID" value="NZ_BAAANL010000003.1"/>
</dbReference>
<evidence type="ECO:0000313" key="2">
    <source>
        <dbReference type="Proteomes" id="UP001501094"/>
    </source>
</evidence>
<dbReference type="Proteomes" id="UP001501094">
    <property type="component" value="Unassembled WGS sequence"/>
</dbReference>
<sequence>MGKPLERSLPRPSFRRFLEAERRTSARWHEVFPERGRSRPDHADDPRHALIHKLRGKALAQATGIAMPAVYRIWDGPGSIDLAGLPGRFVVKSAGGASSQGVLPLVREGDAFRVISTDKVLTEPEIVEYFRHKRELKKARPPYFAEEFLVGVHGNEILEDVKIYAFYGEIGQVLLRSVGSHGDPGSVRYRYLDEEGADLGAVSRQHAVDPAIPVPRCLPEMVKRARELSVAAGIPFLRVDLYETDRGVVFGEFTPRPGGDQEYVWKHDRHLGELWERARLRLDVHISEQLKVVPDVDTARRIILGAGAA</sequence>
<dbReference type="SUPFAM" id="SSF56059">
    <property type="entry name" value="Glutathione synthetase ATP-binding domain-like"/>
    <property type="match status" value="1"/>
</dbReference>
<dbReference type="EMBL" id="BAAANL010000003">
    <property type="protein sequence ID" value="GAA1861745.1"/>
    <property type="molecule type" value="Genomic_DNA"/>
</dbReference>
<accession>A0ABN2NBU6</accession>
<gene>
    <name evidence="1" type="ORF">GCM10009751_19370</name>
</gene>
<name>A0ABN2NBU6_9MICO</name>
<dbReference type="Pfam" id="PF14305">
    <property type="entry name" value="ATPgrasp_TupA"/>
    <property type="match status" value="1"/>
</dbReference>